<evidence type="ECO:0000313" key="1">
    <source>
        <dbReference type="EMBL" id="QFY44585.1"/>
    </source>
</evidence>
<dbReference type="OrthoDB" id="5562041at2"/>
<dbReference type="RefSeq" id="WP_153250548.1">
    <property type="nucleotide sequence ID" value="NZ_CP044205.1"/>
</dbReference>
<dbReference type="InParanoid" id="A0A5Q0BKX8"/>
<dbReference type="SUPFAM" id="SSF53850">
    <property type="entry name" value="Periplasmic binding protein-like II"/>
    <property type="match status" value="1"/>
</dbReference>
<dbReference type="AlphaFoldDB" id="A0A5Q0BKX8"/>
<dbReference type="Gene3D" id="3.40.190.10">
    <property type="entry name" value="Periplasmic binding protein-like II"/>
    <property type="match status" value="2"/>
</dbReference>
<dbReference type="Proteomes" id="UP000325755">
    <property type="component" value="Chromosome"/>
</dbReference>
<keyword evidence="2" id="KW-1185">Reference proteome</keyword>
<gene>
    <name evidence="1" type="ORF">F6R98_19755</name>
</gene>
<protein>
    <submittedName>
        <fullName evidence="1">Uncharacterized protein</fullName>
    </submittedName>
</protein>
<dbReference type="KEGG" id="mmob:F6R98_19755"/>
<accession>A0A5Q0BKX8</accession>
<sequence length="97" mass="10703">MAAVCRRTFSRGGLSIDLVRRVLDQAGCYSLFILENDTSRAVAGTRFGVYDIISNVRPTDDLARDADFTDAVLSNEPCFIKRKPSGITYALLRDLNG</sequence>
<evidence type="ECO:0000313" key="2">
    <source>
        <dbReference type="Proteomes" id="UP000325755"/>
    </source>
</evidence>
<organism evidence="1 2">
    <name type="scientific">Candidatus Methylospira mobilis</name>
    <dbReference type="NCBI Taxonomy" id="1808979"/>
    <lineage>
        <taxon>Bacteria</taxon>
        <taxon>Pseudomonadati</taxon>
        <taxon>Pseudomonadota</taxon>
        <taxon>Gammaproteobacteria</taxon>
        <taxon>Methylococcales</taxon>
        <taxon>Methylococcaceae</taxon>
        <taxon>Candidatus Methylospira</taxon>
    </lineage>
</organism>
<dbReference type="EMBL" id="CP044205">
    <property type="protein sequence ID" value="QFY44585.1"/>
    <property type="molecule type" value="Genomic_DNA"/>
</dbReference>
<name>A0A5Q0BKX8_9GAMM</name>
<reference evidence="1 2" key="1">
    <citation type="submission" date="2019-09" db="EMBL/GenBank/DDBJ databases">
        <title>Ecophysiology of the spiral-shaped methanotroph Methylospira mobilis as revealed by the complete genome sequence.</title>
        <authorList>
            <person name="Oshkin I.Y."/>
            <person name="Dedysh S.N."/>
            <person name="Miroshnikov K."/>
            <person name="Danilova O.V."/>
            <person name="Hakobyan A."/>
            <person name="Liesack W."/>
        </authorList>
    </citation>
    <scope>NUCLEOTIDE SEQUENCE [LARGE SCALE GENOMIC DNA]</scope>
    <source>
        <strain evidence="1 2">Shm1</strain>
    </source>
</reference>
<proteinExistence type="predicted"/>